<evidence type="ECO:0000259" key="8">
    <source>
        <dbReference type="Pfam" id="PF00460"/>
    </source>
</evidence>
<dbReference type="PANTHER" id="PTHR30033">
    <property type="entry name" value="FLAGELLAR HOOK-ASSOCIATED PROTEIN 1"/>
    <property type="match status" value="1"/>
</dbReference>
<dbReference type="PANTHER" id="PTHR30033:SF1">
    <property type="entry name" value="FLAGELLAR HOOK-ASSOCIATED PROTEIN 1"/>
    <property type="match status" value="1"/>
</dbReference>
<dbReference type="InterPro" id="IPR001444">
    <property type="entry name" value="Flag_bb_rod_N"/>
</dbReference>
<dbReference type="NCBIfam" id="TIGR02492">
    <property type="entry name" value="flgK_ends"/>
    <property type="match status" value="1"/>
</dbReference>
<evidence type="ECO:0000256" key="7">
    <source>
        <dbReference type="RuleBase" id="RU362065"/>
    </source>
</evidence>
<evidence type="ECO:0000259" key="9">
    <source>
        <dbReference type="Pfam" id="PF06429"/>
    </source>
</evidence>
<evidence type="ECO:0000256" key="4">
    <source>
        <dbReference type="ARBA" id="ARBA00016244"/>
    </source>
</evidence>
<name>A0ABW4LNP0_9BACI</name>
<keyword evidence="6 7" id="KW-0975">Bacterial flagellum</keyword>
<dbReference type="InterPro" id="IPR010930">
    <property type="entry name" value="Flg_bb/hook_C_dom"/>
</dbReference>
<sequence>MRSTFSGLEIARRGMMTQQGALYTTGHNIANANTPGYSRQRVNFVQTAPYPAPSVNRPAMPGQVGTGVEAGSIQRVRDHFLDEQYRVENNKLGYWESKKSAIQKMEDILNEPTEDGLAATLDRFWTSLQDLAAHPEDAGARSVVRQRGIAVTDTFHYLSNSISAIQKDFKKEVTTTQNEINTLLSQINMVNKQVGEIEPHGFVPNDLYDERDRLVDQLSQLINIRVERVPSGGSPNGAAEGKLNIFLADPQGGYANGNSGTFKLVDAKEYTNMTIDVEFTSLNPDSPIQSINFLDHNGLKMDGISGTNFTDLKKGVPGKMQALVEMYGYTTGPVNVDGTYPVNGVYNKMLEDLDKMAYVFAQKFNEVHQDGYTLNDINAHEADPIANPLNKTTIEFFTLADSAIGQPWRNAAKRIEVSNDIINNEGNIAASADKSAGNGGNAIALANVKDAELNYKNPLVAETSTIQGFYQGLIGALGVAGIEAIRMEKNSLVLKDSVQYKRDSVSNVSLDEEMTNMIKFQHAYNAAARNITLVDELLDKVINGMGIVGR</sequence>
<dbReference type="InterPro" id="IPR002371">
    <property type="entry name" value="FlgK"/>
</dbReference>
<gene>
    <name evidence="7 11" type="primary">flgK</name>
    <name evidence="11" type="ORF">ACFSCX_09495</name>
</gene>
<dbReference type="Pfam" id="PF00460">
    <property type="entry name" value="Flg_bb_rod"/>
    <property type="match status" value="1"/>
</dbReference>
<keyword evidence="11" id="KW-0282">Flagellum</keyword>
<dbReference type="Proteomes" id="UP001597214">
    <property type="component" value="Unassembled WGS sequence"/>
</dbReference>
<evidence type="ECO:0000256" key="5">
    <source>
        <dbReference type="ARBA" id="ARBA00022525"/>
    </source>
</evidence>
<feature type="domain" description="Flagellar hook-associated protein FlgK helical" evidence="10">
    <location>
        <begin position="103"/>
        <end position="376"/>
    </location>
</feature>
<keyword evidence="5 7" id="KW-0964">Secreted</keyword>
<evidence type="ECO:0000259" key="10">
    <source>
        <dbReference type="Pfam" id="PF22638"/>
    </source>
</evidence>
<evidence type="ECO:0000313" key="12">
    <source>
        <dbReference type="Proteomes" id="UP001597214"/>
    </source>
</evidence>
<evidence type="ECO:0000313" key="11">
    <source>
        <dbReference type="EMBL" id="MFD1736800.1"/>
    </source>
</evidence>
<evidence type="ECO:0000256" key="2">
    <source>
        <dbReference type="ARBA" id="ARBA00004613"/>
    </source>
</evidence>
<reference evidence="12" key="1">
    <citation type="journal article" date="2019" name="Int. J. Syst. Evol. Microbiol.">
        <title>The Global Catalogue of Microorganisms (GCM) 10K type strain sequencing project: providing services to taxonomists for standard genome sequencing and annotation.</title>
        <authorList>
            <consortium name="The Broad Institute Genomics Platform"/>
            <consortium name="The Broad Institute Genome Sequencing Center for Infectious Disease"/>
            <person name="Wu L."/>
            <person name="Ma J."/>
        </authorList>
    </citation>
    <scope>NUCLEOTIDE SEQUENCE [LARGE SCALE GENOMIC DNA]</scope>
    <source>
        <strain evidence="12">CCUG 49339</strain>
    </source>
</reference>
<evidence type="ECO:0000256" key="1">
    <source>
        <dbReference type="ARBA" id="ARBA00004365"/>
    </source>
</evidence>
<dbReference type="InterPro" id="IPR053927">
    <property type="entry name" value="FlgK_helical"/>
</dbReference>
<proteinExistence type="inferred from homology"/>
<comment type="caution">
    <text evidence="11">The sequence shown here is derived from an EMBL/GenBank/DDBJ whole genome shotgun (WGS) entry which is preliminary data.</text>
</comment>
<accession>A0ABW4LNP0</accession>
<keyword evidence="11" id="KW-0969">Cilium</keyword>
<dbReference type="EMBL" id="JBHUEM010000011">
    <property type="protein sequence ID" value="MFD1736800.1"/>
    <property type="molecule type" value="Genomic_DNA"/>
</dbReference>
<dbReference type="Pfam" id="PF22638">
    <property type="entry name" value="FlgK_D1"/>
    <property type="match status" value="1"/>
</dbReference>
<dbReference type="SUPFAM" id="SSF64518">
    <property type="entry name" value="Phase 1 flagellin"/>
    <property type="match status" value="1"/>
</dbReference>
<organism evidence="11 12">
    <name type="scientific">Bacillus salitolerans</name>
    <dbReference type="NCBI Taxonomy" id="1437434"/>
    <lineage>
        <taxon>Bacteria</taxon>
        <taxon>Bacillati</taxon>
        <taxon>Bacillota</taxon>
        <taxon>Bacilli</taxon>
        <taxon>Bacillales</taxon>
        <taxon>Bacillaceae</taxon>
        <taxon>Bacillus</taxon>
    </lineage>
</organism>
<feature type="domain" description="Flagellar basal-body/hook protein C-terminal" evidence="9">
    <location>
        <begin position="505"/>
        <end position="543"/>
    </location>
</feature>
<comment type="subcellular location">
    <subcellularLocation>
        <location evidence="1 7">Bacterial flagellum</location>
    </subcellularLocation>
    <subcellularLocation>
        <location evidence="2 7">Secreted</location>
    </subcellularLocation>
</comment>
<feature type="domain" description="Flagellar basal body rod protein N-terminal" evidence="8">
    <location>
        <begin position="8"/>
        <end position="37"/>
    </location>
</feature>
<comment type="similarity">
    <text evidence="3 7">Belongs to the flagella basal body rod proteins family.</text>
</comment>
<dbReference type="Pfam" id="PF06429">
    <property type="entry name" value="Flg_bbr_C"/>
    <property type="match status" value="1"/>
</dbReference>
<evidence type="ECO:0000256" key="6">
    <source>
        <dbReference type="ARBA" id="ARBA00023143"/>
    </source>
</evidence>
<protein>
    <recommendedName>
        <fullName evidence="4 7">Flagellar hook-associated protein 1</fullName>
        <shortName evidence="7">HAP1</shortName>
    </recommendedName>
</protein>
<dbReference type="PRINTS" id="PR01005">
    <property type="entry name" value="FLGHOOKAP1"/>
</dbReference>
<keyword evidence="11" id="KW-0966">Cell projection</keyword>
<dbReference type="RefSeq" id="WP_377927971.1">
    <property type="nucleotide sequence ID" value="NZ_JBHUEM010000011.1"/>
</dbReference>
<keyword evidence="12" id="KW-1185">Reference proteome</keyword>
<evidence type="ECO:0000256" key="3">
    <source>
        <dbReference type="ARBA" id="ARBA00009677"/>
    </source>
</evidence>